<sequence length="95" mass="11304">MLYVIAKSVSKKENIEETKEAMLALIEPTRVEKGCVQYDLHQDQEHPENFFFIEQWDTKEDLDKHLKNKHLVKWAEQQKVLLASPMEVFMMDRLA</sequence>
<dbReference type="Pfam" id="PF03992">
    <property type="entry name" value="ABM"/>
    <property type="match status" value="1"/>
</dbReference>
<organism evidence="2 3">
    <name type="scientific">Sphingobacterium hungaricum</name>
    <dbReference type="NCBI Taxonomy" id="2082723"/>
    <lineage>
        <taxon>Bacteria</taxon>
        <taxon>Pseudomonadati</taxon>
        <taxon>Bacteroidota</taxon>
        <taxon>Sphingobacteriia</taxon>
        <taxon>Sphingobacteriales</taxon>
        <taxon>Sphingobacteriaceae</taxon>
        <taxon>Sphingobacterium</taxon>
    </lineage>
</organism>
<dbReference type="InterPro" id="IPR007138">
    <property type="entry name" value="ABM_dom"/>
</dbReference>
<dbReference type="InterPro" id="IPR050744">
    <property type="entry name" value="AI-2_Isomerase_LsrG"/>
</dbReference>
<dbReference type="SUPFAM" id="SSF54909">
    <property type="entry name" value="Dimeric alpha+beta barrel"/>
    <property type="match status" value="1"/>
</dbReference>
<keyword evidence="2" id="KW-0560">Oxidoreductase</keyword>
<reference evidence="2" key="1">
    <citation type="submission" date="2018-02" db="EMBL/GenBank/DDBJ databases">
        <authorList>
            <person name="Vasarhelyi B.M."/>
            <person name="Deshmukh S."/>
            <person name="Balint B."/>
            <person name="Kukolya J."/>
        </authorList>
    </citation>
    <scope>NUCLEOTIDE SEQUENCE</scope>
    <source>
        <strain evidence="2">KB22</strain>
    </source>
</reference>
<dbReference type="PANTHER" id="PTHR33336:SF3">
    <property type="entry name" value="ABM DOMAIN-CONTAINING PROTEIN"/>
    <property type="match status" value="1"/>
</dbReference>
<dbReference type="Proteomes" id="UP000616201">
    <property type="component" value="Unassembled WGS sequence"/>
</dbReference>
<accession>A0A928USS3</accession>
<name>A0A928USS3_9SPHI</name>
<evidence type="ECO:0000313" key="3">
    <source>
        <dbReference type="Proteomes" id="UP000616201"/>
    </source>
</evidence>
<evidence type="ECO:0000313" key="2">
    <source>
        <dbReference type="EMBL" id="MBE8712163.1"/>
    </source>
</evidence>
<gene>
    <name evidence="2" type="ORF">C4F49_00520</name>
</gene>
<feature type="domain" description="ABM" evidence="1">
    <location>
        <begin position="2"/>
        <end position="90"/>
    </location>
</feature>
<dbReference type="InterPro" id="IPR011008">
    <property type="entry name" value="Dimeric_a/b-barrel"/>
</dbReference>
<dbReference type="EMBL" id="PRDK01000001">
    <property type="protein sequence ID" value="MBE8712163.1"/>
    <property type="molecule type" value="Genomic_DNA"/>
</dbReference>
<proteinExistence type="predicted"/>
<dbReference type="AlphaFoldDB" id="A0A928USS3"/>
<dbReference type="GO" id="GO:0004497">
    <property type="term" value="F:monooxygenase activity"/>
    <property type="evidence" value="ECO:0007669"/>
    <property type="project" value="UniProtKB-KW"/>
</dbReference>
<keyword evidence="2" id="KW-0503">Monooxygenase</keyword>
<comment type="caution">
    <text evidence="2">The sequence shown here is derived from an EMBL/GenBank/DDBJ whole genome shotgun (WGS) entry which is preliminary data.</text>
</comment>
<keyword evidence="3" id="KW-1185">Reference proteome</keyword>
<evidence type="ECO:0000259" key="1">
    <source>
        <dbReference type="PROSITE" id="PS51725"/>
    </source>
</evidence>
<dbReference type="RefSeq" id="WP_196934504.1">
    <property type="nucleotide sequence ID" value="NZ_MU158698.1"/>
</dbReference>
<dbReference type="PANTHER" id="PTHR33336">
    <property type="entry name" value="QUINOL MONOOXYGENASE YGIN-RELATED"/>
    <property type="match status" value="1"/>
</dbReference>
<dbReference type="PROSITE" id="PS51725">
    <property type="entry name" value="ABM"/>
    <property type="match status" value="1"/>
</dbReference>
<dbReference type="Gene3D" id="3.30.70.100">
    <property type="match status" value="1"/>
</dbReference>
<protein>
    <submittedName>
        <fullName evidence="2">Antibiotic biosynthesis monooxygenase</fullName>
    </submittedName>
</protein>